<accession>A0ABQ4GNW3</accession>
<dbReference type="InterPro" id="IPR036849">
    <property type="entry name" value="Enolase-like_C_sf"/>
</dbReference>
<evidence type="ECO:0000313" key="12">
    <source>
        <dbReference type="EMBL" id="GIH63131.1"/>
    </source>
</evidence>
<feature type="active site" description="Proton acceptor" evidence="9">
    <location>
        <position position="335"/>
    </location>
</feature>
<dbReference type="SFLD" id="SFLDS00001">
    <property type="entry name" value="Enolase"/>
    <property type="match status" value="1"/>
</dbReference>
<keyword evidence="13" id="KW-1185">Reference proteome</keyword>
<comment type="catalytic activity">
    <reaction evidence="9">
        <text>(2R)-2-phosphoglycerate = phosphoenolpyruvate + H2O</text>
        <dbReference type="Rhea" id="RHEA:10164"/>
        <dbReference type="ChEBI" id="CHEBI:15377"/>
        <dbReference type="ChEBI" id="CHEBI:58289"/>
        <dbReference type="ChEBI" id="CHEBI:58702"/>
        <dbReference type="EC" id="4.2.1.11"/>
    </reaction>
</comment>
<keyword evidence="9" id="KW-0479">Metal-binding</keyword>
<evidence type="ECO:0000256" key="3">
    <source>
        <dbReference type="ARBA" id="ARBA00012058"/>
    </source>
</evidence>
<dbReference type="CDD" id="cd03313">
    <property type="entry name" value="enolase"/>
    <property type="match status" value="1"/>
</dbReference>
<dbReference type="NCBIfam" id="TIGR01060">
    <property type="entry name" value="eno"/>
    <property type="match status" value="1"/>
</dbReference>
<dbReference type="SMART" id="SM01193">
    <property type="entry name" value="Enolase_N"/>
    <property type="match status" value="1"/>
</dbReference>
<dbReference type="SFLD" id="SFLDG00178">
    <property type="entry name" value="enolase"/>
    <property type="match status" value="1"/>
</dbReference>
<evidence type="ECO:0000256" key="4">
    <source>
        <dbReference type="ARBA" id="ARBA00017068"/>
    </source>
</evidence>
<dbReference type="PANTHER" id="PTHR11902:SF1">
    <property type="entry name" value="ENOLASE"/>
    <property type="match status" value="1"/>
</dbReference>
<dbReference type="EC" id="4.2.1.11" evidence="3 9"/>
<dbReference type="Pfam" id="PF00113">
    <property type="entry name" value="Enolase_C"/>
    <property type="match status" value="1"/>
</dbReference>
<dbReference type="SFLD" id="SFLDF00002">
    <property type="entry name" value="enolase"/>
    <property type="match status" value="1"/>
</dbReference>
<comment type="cofactor">
    <cofactor evidence="9">
        <name>Mg(2+)</name>
        <dbReference type="ChEBI" id="CHEBI:18420"/>
    </cofactor>
    <text evidence="9">Binds a second Mg(2+) ion via substrate during catalysis.</text>
</comment>
<feature type="binding site" evidence="9">
    <location>
        <position position="364"/>
    </location>
    <ligand>
        <name>(2R)-2-phosphoglycerate</name>
        <dbReference type="ChEBI" id="CHEBI:58289"/>
    </ligand>
</feature>
<comment type="similarity">
    <text evidence="2 9">Belongs to the enolase family.</text>
</comment>
<feature type="binding site" evidence="9">
    <location>
        <position position="163"/>
    </location>
    <ligand>
        <name>(2R)-2-phosphoglycerate</name>
        <dbReference type="ChEBI" id="CHEBI:58289"/>
    </ligand>
</feature>
<keyword evidence="9" id="KW-0963">Cytoplasm</keyword>
<sequence length="426" mass="45383">MAAIEAITAREILDSRGNPTVEVEVLLDDYSTGRAAVPSGASTGQFEAVELRDGDKKRYLGKGVEKAVLGVTDEIADELIGFDAEEQRLIDQTMIDLDGTPNKARLGANAILGISLAVAKAAADSADLPLFRYVGGPNAHILPVPMMNILNGGAHADTNVDIQEFMIAPIGAETFSEALRMGAETYHTLKGVLKEKGYATGLGDEGGFAPNLPSNRDALDLIMVAIEKAGYTPGQDIALALDVAASEFHNDGVYTIDGKGVSAAELISFYEDLVRSYPLVSIEDPLNEEDWEGWKAITTSLGAKVQLVGDDLFVTNPERLGRGIAEGAANALLVKVNQIGTLSETLDAVDLAHRSGYRCMMSHRSGETEDTTIADLAVATNCGQIKTGAPARSDRVAKYNQLLRIEELLDDAARYAGRAAFPRFQG</sequence>
<comment type="pathway">
    <text evidence="1 9">Carbohydrate degradation; glycolysis; pyruvate from D-glyceraldehyde 3-phosphate: step 4/5.</text>
</comment>
<evidence type="ECO:0000256" key="5">
    <source>
        <dbReference type="ARBA" id="ARBA00022525"/>
    </source>
</evidence>
<keyword evidence="5 9" id="KW-0964">Secreted</keyword>
<dbReference type="InterPro" id="IPR020810">
    <property type="entry name" value="Enolase_C"/>
</dbReference>
<feature type="domain" description="Enolase C-terminal TIM barrel" evidence="10">
    <location>
        <begin position="139"/>
        <end position="423"/>
    </location>
</feature>
<dbReference type="EMBL" id="BOOF01000022">
    <property type="protein sequence ID" value="GIH63131.1"/>
    <property type="molecule type" value="Genomic_DNA"/>
</dbReference>
<dbReference type="Gene3D" id="3.20.20.120">
    <property type="entry name" value="Enolase-like C-terminal domain"/>
    <property type="match status" value="1"/>
</dbReference>
<dbReference type="InterPro" id="IPR000941">
    <property type="entry name" value="Enolase"/>
</dbReference>
<evidence type="ECO:0000256" key="1">
    <source>
        <dbReference type="ARBA" id="ARBA00005031"/>
    </source>
</evidence>
<dbReference type="Proteomes" id="UP000660454">
    <property type="component" value="Unassembled WGS sequence"/>
</dbReference>
<comment type="caution">
    <text evidence="12">The sequence shown here is derived from an EMBL/GenBank/DDBJ whole genome shotgun (WGS) entry which is preliminary data.</text>
</comment>
<evidence type="ECO:0000256" key="7">
    <source>
        <dbReference type="ARBA" id="ARBA00023152"/>
    </source>
</evidence>
<feature type="binding site" evidence="9">
    <location>
        <position position="242"/>
    </location>
    <ligand>
        <name>Mg(2+)</name>
        <dbReference type="ChEBI" id="CHEBI:18420"/>
    </ligand>
</feature>
<feature type="active site" description="Proton donor" evidence="9">
    <location>
        <position position="205"/>
    </location>
</feature>
<evidence type="ECO:0000256" key="2">
    <source>
        <dbReference type="ARBA" id="ARBA00009604"/>
    </source>
</evidence>
<reference evidence="12 13" key="1">
    <citation type="submission" date="2021-01" db="EMBL/GenBank/DDBJ databases">
        <title>Whole genome shotgun sequence of Microbispora siamensis NBRC 104113.</title>
        <authorList>
            <person name="Komaki H."/>
            <person name="Tamura T."/>
        </authorList>
    </citation>
    <scope>NUCLEOTIDE SEQUENCE [LARGE SCALE GENOMIC DNA]</scope>
    <source>
        <strain evidence="12 13">NBRC 104113</strain>
    </source>
</reference>
<feature type="binding site" evidence="9">
    <location>
        <position position="283"/>
    </location>
    <ligand>
        <name>Mg(2+)</name>
        <dbReference type="ChEBI" id="CHEBI:18420"/>
    </ligand>
</feature>
<dbReference type="PRINTS" id="PR00148">
    <property type="entry name" value="ENOLASE"/>
</dbReference>
<dbReference type="PROSITE" id="PS00164">
    <property type="entry name" value="ENOLASE"/>
    <property type="match status" value="1"/>
</dbReference>
<feature type="domain" description="Enolase N-terminal" evidence="11">
    <location>
        <begin position="4"/>
        <end position="134"/>
    </location>
</feature>
<keyword evidence="7 9" id="KW-0324">Glycolysis</keyword>
<feature type="binding site" evidence="9">
    <location>
        <position position="365"/>
    </location>
    <ligand>
        <name>(2R)-2-phosphoglycerate</name>
        <dbReference type="ChEBI" id="CHEBI:58289"/>
    </ligand>
</feature>
<dbReference type="SMART" id="SM01192">
    <property type="entry name" value="Enolase_C"/>
    <property type="match status" value="1"/>
</dbReference>
<proteinExistence type="inferred from homology"/>
<protein>
    <recommendedName>
        <fullName evidence="4 9">Enolase</fullName>
        <ecNumber evidence="3 9">4.2.1.11</ecNumber>
    </recommendedName>
    <alternativeName>
        <fullName evidence="9">2-phospho-D-glycerate hydro-lyase</fullName>
    </alternativeName>
    <alternativeName>
        <fullName evidence="9">2-phosphoglycerate dehydratase</fullName>
    </alternativeName>
</protein>
<organism evidence="12 13">
    <name type="scientific">Microbispora siamensis</name>
    <dbReference type="NCBI Taxonomy" id="564413"/>
    <lineage>
        <taxon>Bacteria</taxon>
        <taxon>Bacillati</taxon>
        <taxon>Actinomycetota</taxon>
        <taxon>Actinomycetes</taxon>
        <taxon>Streptosporangiales</taxon>
        <taxon>Streptosporangiaceae</taxon>
        <taxon>Microbispora</taxon>
    </lineage>
</organism>
<evidence type="ECO:0000256" key="6">
    <source>
        <dbReference type="ARBA" id="ARBA00022842"/>
    </source>
</evidence>
<dbReference type="Pfam" id="PF03952">
    <property type="entry name" value="Enolase_N"/>
    <property type="match status" value="1"/>
</dbReference>
<keyword evidence="8 9" id="KW-0456">Lyase</keyword>
<gene>
    <name evidence="12" type="primary">eno1</name>
    <name evidence="9" type="synonym">eno</name>
    <name evidence="12" type="ORF">Msi02_39480</name>
</gene>
<dbReference type="PIRSF" id="PIRSF001400">
    <property type="entry name" value="Enolase"/>
    <property type="match status" value="1"/>
</dbReference>
<dbReference type="SUPFAM" id="SSF51604">
    <property type="entry name" value="Enolase C-terminal domain-like"/>
    <property type="match status" value="1"/>
</dbReference>
<feature type="binding site" evidence="9">
    <location>
        <position position="386"/>
    </location>
    <ligand>
        <name>(2R)-2-phosphoglycerate</name>
        <dbReference type="ChEBI" id="CHEBI:58289"/>
    </ligand>
</feature>
<dbReference type="PANTHER" id="PTHR11902">
    <property type="entry name" value="ENOLASE"/>
    <property type="match status" value="1"/>
</dbReference>
<evidence type="ECO:0000256" key="9">
    <source>
        <dbReference type="HAMAP-Rule" id="MF_00318"/>
    </source>
</evidence>
<comment type="function">
    <text evidence="9">Catalyzes the reversible conversion of 2-phosphoglycerate (2-PG) into phosphoenolpyruvate (PEP). It is essential for the degradation of carbohydrates via glycolysis.</text>
</comment>
<feature type="binding site" evidence="9">
    <location>
        <position position="335"/>
    </location>
    <ligand>
        <name>(2R)-2-phosphoglycerate</name>
        <dbReference type="ChEBI" id="CHEBI:58289"/>
    </ligand>
</feature>
<dbReference type="InterPro" id="IPR029017">
    <property type="entry name" value="Enolase-like_N"/>
</dbReference>
<dbReference type="RefSeq" id="WP_079315698.1">
    <property type="nucleotide sequence ID" value="NZ_BOOF01000022.1"/>
</dbReference>
<evidence type="ECO:0000256" key="8">
    <source>
        <dbReference type="ARBA" id="ARBA00023239"/>
    </source>
</evidence>
<dbReference type="InterPro" id="IPR020811">
    <property type="entry name" value="Enolase_N"/>
</dbReference>
<evidence type="ECO:0000313" key="13">
    <source>
        <dbReference type="Proteomes" id="UP000660454"/>
    </source>
</evidence>
<dbReference type="HAMAP" id="MF_00318">
    <property type="entry name" value="Enolase"/>
    <property type="match status" value="1"/>
</dbReference>
<dbReference type="SUPFAM" id="SSF54826">
    <property type="entry name" value="Enolase N-terminal domain-like"/>
    <property type="match status" value="1"/>
</dbReference>
<evidence type="ECO:0000259" key="10">
    <source>
        <dbReference type="SMART" id="SM01192"/>
    </source>
</evidence>
<name>A0ABQ4GNW3_9ACTN</name>
<dbReference type="InterPro" id="IPR020809">
    <property type="entry name" value="Enolase_CS"/>
</dbReference>
<keyword evidence="6 9" id="KW-0460">Magnesium</keyword>
<dbReference type="Gene3D" id="3.30.390.10">
    <property type="entry name" value="Enolase-like, N-terminal domain"/>
    <property type="match status" value="1"/>
</dbReference>
<feature type="binding site" evidence="9">
    <location>
        <position position="310"/>
    </location>
    <ligand>
        <name>Mg(2+)</name>
        <dbReference type="ChEBI" id="CHEBI:18420"/>
    </ligand>
</feature>
<comment type="subcellular location">
    <subcellularLocation>
        <location evidence="9">Cytoplasm</location>
    </subcellularLocation>
    <subcellularLocation>
        <location evidence="9">Secreted</location>
    </subcellularLocation>
    <subcellularLocation>
        <location evidence="9">Cell surface</location>
    </subcellularLocation>
    <text evidence="9">Fractions of enolase are present in both the cytoplasm and on the cell surface.</text>
</comment>
<evidence type="ECO:0000259" key="11">
    <source>
        <dbReference type="SMART" id="SM01193"/>
    </source>
</evidence>